<dbReference type="InterPro" id="IPR012340">
    <property type="entry name" value="NA-bd_OB-fold"/>
</dbReference>
<evidence type="ECO:0000313" key="11">
    <source>
        <dbReference type="Proteomes" id="UP001457661"/>
    </source>
</evidence>
<keyword evidence="5" id="KW-0234">DNA repair</keyword>
<dbReference type="SUPFAM" id="SSF56091">
    <property type="entry name" value="DNA ligase/mRNA capping enzyme, catalytic domain"/>
    <property type="match status" value="1"/>
</dbReference>
<feature type="chain" id="PRO_5046985664" evidence="7">
    <location>
        <begin position="22"/>
        <end position="280"/>
    </location>
</feature>
<dbReference type="Pfam" id="PF01068">
    <property type="entry name" value="DNA_ligase_A_M"/>
    <property type="match status" value="1"/>
</dbReference>
<dbReference type="EMBL" id="JBBMQX010000004">
    <property type="protein sequence ID" value="MEM5532250.1"/>
    <property type="molecule type" value="Genomic_DNA"/>
</dbReference>
<keyword evidence="11" id="KW-1185">Reference proteome</keyword>
<name>A0ABU9TEW2_9GAMM</name>
<evidence type="ECO:0000313" key="10">
    <source>
        <dbReference type="EMBL" id="MEM5532250.1"/>
    </source>
</evidence>
<dbReference type="Gene3D" id="3.30.1490.70">
    <property type="match status" value="1"/>
</dbReference>
<keyword evidence="7" id="KW-0732">Signal</keyword>
<dbReference type="Gene3D" id="3.30.470.30">
    <property type="entry name" value="DNA ligase/mRNA capping enzyme"/>
    <property type="match status" value="1"/>
</dbReference>
<dbReference type="InterPro" id="IPR012310">
    <property type="entry name" value="DNA_ligase_ATP-dep_cent"/>
</dbReference>
<comment type="cofactor">
    <cofactor evidence="1">
        <name>a divalent metal cation</name>
        <dbReference type="ChEBI" id="CHEBI:60240"/>
    </cofactor>
</comment>
<gene>
    <name evidence="10" type="ORF">WNY57_07420</name>
</gene>
<dbReference type="EC" id="6.5.1.1" evidence="10"/>
<comment type="caution">
    <text evidence="10">The sequence shown here is derived from an EMBL/GenBank/DDBJ whole genome shotgun (WGS) entry which is preliminary data.</text>
</comment>
<evidence type="ECO:0000259" key="8">
    <source>
        <dbReference type="Pfam" id="PF01068"/>
    </source>
</evidence>
<dbReference type="InterPro" id="IPR050326">
    <property type="entry name" value="NAD_dep_DNA_ligaseB"/>
</dbReference>
<evidence type="ECO:0000256" key="4">
    <source>
        <dbReference type="ARBA" id="ARBA00022763"/>
    </source>
</evidence>
<dbReference type="Pfam" id="PF14743">
    <property type="entry name" value="DNA_ligase_OB_2"/>
    <property type="match status" value="1"/>
</dbReference>
<comment type="catalytic activity">
    <reaction evidence="6">
        <text>ATP + (deoxyribonucleotide)n-3'-hydroxyl + 5'-phospho-(deoxyribonucleotide)m = (deoxyribonucleotide)n+m + AMP + diphosphate.</text>
        <dbReference type="EC" id="6.5.1.1"/>
    </reaction>
</comment>
<dbReference type="Proteomes" id="UP001457661">
    <property type="component" value="Unassembled WGS sequence"/>
</dbReference>
<keyword evidence="3" id="KW-0235">DNA replication</keyword>
<dbReference type="CDD" id="cd08041">
    <property type="entry name" value="OBF_kDNA_ligase_like"/>
    <property type="match status" value="1"/>
</dbReference>
<dbReference type="PANTHER" id="PTHR47810:SF1">
    <property type="entry name" value="DNA LIGASE B"/>
    <property type="match status" value="1"/>
</dbReference>
<dbReference type="NCBIfam" id="NF006592">
    <property type="entry name" value="PRK09125.1"/>
    <property type="match status" value="1"/>
</dbReference>
<feature type="signal peptide" evidence="7">
    <location>
        <begin position="1"/>
        <end position="21"/>
    </location>
</feature>
<evidence type="ECO:0000256" key="1">
    <source>
        <dbReference type="ARBA" id="ARBA00001968"/>
    </source>
</evidence>
<evidence type="ECO:0000256" key="5">
    <source>
        <dbReference type="ARBA" id="ARBA00023204"/>
    </source>
</evidence>
<keyword evidence="4" id="KW-0227">DNA damage</keyword>
<dbReference type="SUPFAM" id="SSF50249">
    <property type="entry name" value="Nucleic acid-binding proteins"/>
    <property type="match status" value="1"/>
</dbReference>
<keyword evidence="2 10" id="KW-0436">Ligase</keyword>
<evidence type="ECO:0000256" key="6">
    <source>
        <dbReference type="ARBA" id="ARBA00034003"/>
    </source>
</evidence>
<feature type="domain" description="DNA ligase OB-like" evidence="9">
    <location>
        <begin position="212"/>
        <end position="277"/>
    </location>
</feature>
<evidence type="ECO:0000256" key="3">
    <source>
        <dbReference type="ARBA" id="ARBA00022705"/>
    </source>
</evidence>
<dbReference type="Gene3D" id="2.40.50.140">
    <property type="entry name" value="Nucleic acid-binding proteins"/>
    <property type="match status" value="1"/>
</dbReference>
<evidence type="ECO:0000256" key="2">
    <source>
        <dbReference type="ARBA" id="ARBA00022598"/>
    </source>
</evidence>
<dbReference type="GO" id="GO:0003910">
    <property type="term" value="F:DNA ligase (ATP) activity"/>
    <property type="evidence" value="ECO:0007669"/>
    <property type="project" value="UniProtKB-EC"/>
</dbReference>
<sequence>MFTIKYLFLIVVVLFTQCISAAQPSVLLAKVYNETKHYDVNKYLVSEKYDGVRAIWTGTQFVTRKGNIINAPSWFTAPLPNVWLDGELWTKREHFSALSGIVRTKKTNNHDWQTITYKVFDMPDENLPFSTRYKNYNELITSLNSPHISVVVQYSFTNNEQLTEYFENITKQGGEGVMLHLASAKHSNGRSNALLKLKPYLDAEAVVIAHLPGKGKYQGMLGALRVKTAQGQVFSIGTGFSDAERSAPPEIGSTVTYRFHGLTKNGLPRFASFLRVRDSL</sequence>
<dbReference type="RefSeq" id="WP_342879441.1">
    <property type="nucleotide sequence ID" value="NZ_JBBMQX010000004.1"/>
</dbReference>
<reference evidence="10 11" key="1">
    <citation type="submission" date="2024-03" db="EMBL/GenBank/DDBJ databases">
        <title>Community enrichment and isolation of bacterial strains for fucoidan degradation.</title>
        <authorList>
            <person name="Sichert A."/>
        </authorList>
    </citation>
    <scope>NUCLEOTIDE SEQUENCE [LARGE SCALE GENOMIC DNA]</scope>
    <source>
        <strain evidence="10 11">AS26</strain>
    </source>
</reference>
<dbReference type="PANTHER" id="PTHR47810">
    <property type="entry name" value="DNA LIGASE"/>
    <property type="match status" value="1"/>
</dbReference>
<proteinExistence type="predicted"/>
<accession>A0ABU9TEW2</accession>
<dbReference type="InterPro" id="IPR029319">
    <property type="entry name" value="DNA_ligase_OB"/>
</dbReference>
<evidence type="ECO:0000256" key="7">
    <source>
        <dbReference type="SAM" id="SignalP"/>
    </source>
</evidence>
<dbReference type="CDD" id="cd07896">
    <property type="entry name" value="Adenylation_kDNA_ligase_like"/>
    <property type="match status" value="1"/>
</dbReference>
<organism evidence="10 11">
    <name type="scientific">Pseudoalteromonas arctica</name>
    <dbReference type="NCBI Taxonomy" id="394751"/>
    <lineage>
        <taxon>Bacteria</taxon>
        <taxon>Pseudomonadati</taxon>
        <taxon>Pseudomonadota</taxon>
        <taxon>Gammaproteobacteria</taxon>
        <taxon>Alteromonadales</taxon>
        <taxon>Pseudoalteromonadaceae</taxon>
        <taxon>Pseudoalteromonas</taxon>
    </lineage>
</organism>
<protein>
    <submittedName>
        <fullName evidence="10">DNA ligase</fullName>
        <ecNumber evidence="10">6.5.1.1</ecNumber>
    </submittedName>
</protein>
<feature type="domain" description="ATP-dependent DNA ligase family profile" evidence="8">
    <location>
        <begin position="37"/>
        <end position="198"/>
    </location>
</feature>
<evidence type="ECO:0000259" key="9">
    <source>
        <dbReference type="Pfam" id="PF14743"/>
    </source>
</evidence>